<comment type="caution">
    <text evidence="2">The sequence shown here is derived from an EMBL/GenBank/DDBJ whole genome shotgun (WGS) entry which is preliminary data.</text>
</comment>
<evidence type="ECO:0000313" key="2">
    <source>
        <dbReference type="EMBL" id="GIE97562.1"/>
    </source>
</evidence>
<sequence length="96" mass="10042">MRSTLARALATASFAVALTVGGLAGTAQAATPKPHQATETNVLTAAAITGVCSIYLYGRYFDGASFVTEGLCRAFANLYANQYPPGAVTYTWYPQA</sequence>
<keyword evidence="3" id="KW-1185">Reference proteome</keyword>
<dbReference type="RefSeq" id="WP_203784610.1">
    <property type="nucleotide sequence ID" value="NZ_BOMV01000057.1"/>
</dbReference>
<organism evidence="2 3">
    <name type="scientific">Paractinoplanes rishiriensis</name>
    <dbReference type="NCBI Taxonomy" id="1050105"/>
    <lineage>
        <taxon>Bacteria</taxon>
        <taxon>Bacillati</taxon>
        <taxon>Actinomycetota</taxon>
        <taxon>Actinomycetes</taxon>
        <taxon>Micromonosporales</taxon>
        <taxon>Micromonosporaceae</taxon>
        <taxon>Paractinoplanes</taxon>
    </lineage>
</organism>
<dbReference type="AlphaFoldDB" id="A0A919K1M1"/>
<reference evidence="2" key="1">
    <citation type="submission" date="2021-01" db="EMBL/GenBank/DDBJ databases">
        <title>Whole genome shotgun sequence of Actinoplanes rishiriensis NBRC 108556.</title>
        <authorList>
            <person name="Komaki H."/>
            <person name="Tamura T."/>
        </authorList>
    </citation>
    <scope>NUCLEOTIDE SEQUENCE</scope>
    <source>
        <strain evidence="2">NBRC 108556</strain>
    </source>
</reference>
<feature type="signal peptide" evidence="1">
    <location>
        <begin position="1"/>
        <end position="29"/>
    </location>
</feature>
<evidence type="ECO:0000313" key="3">
    <source>
        <dbReference type="Proteomes" id="UP000636960"/>
    </source>
</evidence>
<accession>A0A919K1M1</accession>
<protein>
    <submittedName>
        <fullName evidence="2">Uncharacterized protein</fullName>
    </submittedName>
</protein>
<dbReference type="EMBL" id="BOMV01000057">
    <property type="protein sequence ID" value="GIE97562.1"/>
    <property type="molecule type" value="Genomic_DNA"/>
</dbReference>
<name>A0A919K1M1_9ACTN</name>
<proteinExistence type="predicted"/>
<feature type="chain" id="PRO_5037116382" evidence="1">
    <location>
        <begin position="30"/>
        <end position="96"/>
    </location>
</feature>
<keyword evidence="1" id="KW-0732">Signal</keyword>
<gene>
    <name evidence="2" type="ORF">Ari01nite_50270</name>
</gene>
<evidence type="ECO:0000256" key="1">
    <source>
        <dbReference type="SAM" id="SignalP"/>
    </source>
</evidence>
<dbReference type="Proteomes" id="UP000636960">
    <property type="component" value="Unassembled WGS sequence"/>
</dbReference>